<reference evidence="2" key="1">
    <citation type="journal article" date="2024" name="Proc. Natl. Acad. Sci. U.S.A.">
        <title>Extraordinary preservation of gene collinearity over three hundred million years revealed in homosporous lycophytes.</title>
        <authorList>
            <person name="Li C."/>
            <person name="Wickell D."/>
            <person name="Kuo L.Y."/>
            <person name="Chen X."/>
            <person name="Nie B."/>
            <person name="Liao X."/>
            <person name="Peng D."/>
            <person name="Ji J."/>
            <person name="Jenkins J."/>
            <person name="Williams M."/>
            <person name="Shu S."/>
            <person name="Plott C."/>
            <person name="Barry K."/>
            <person name="Rajasekar S."/>
            <person name="Grimwood J."/>
            <person name="Han X."/>
            <person name="Sun S."/>
            <person name="Hou Z."/>
            <person name="He W."/>
            <person name="Dai G."/>
            <person name="Sun C."/>
            <person name="Schmutz J."/>
            <person name="Leebens-Mack J.H."/>
            <person name="Li F.W."/>
            <person name="Wang L."/>
        </authorList>
    </citation>
    <scope>NUCLEOTIDE SEQUENCE [LARGE SCALE GENOMIC DNA]</scope>
    <source>
        <strain evidence="2">cv. PW_Plant_1</strain>
    </source>
</reference>
<proteinExistence type="predicted"/>
<comment type="caution">
    <text evidence="1">The sequence shown here is derived from an EMBL/GenBank/DDBJ whole genome shotgun (WGS) entry which is preliminary data.</text>
</comment>
<organism evidence="1 2">
    <name type="scientific">Diphasiastrum complanatum</name>
    <name type="common">Issler's clubmoss</name>
    <name type="synonym">Lycopodium complanatum</name>
    <dbReference type="NCBI Taxonomy" id="34168"/>
    <lineage>
        <taxon>Eukaryota</taxon>
        <taxon>Viridiplantae</taxon>
        <taxon>Streptophyta</taxon>
        <taxon>Embryophyta</taxon>
        <taxon>Tracheophyta</taxon>
        <taxon>Lycopodiopsida</taxon>
        <taxon>Lycopodiales</taxon>
        <taxon>Lycopodiaceae</taxon>
        <taxon>Lycopodioideae</taxon>
        <taxon>Diphasiastrum</taxon>
    </lineage>
</organism>
<sequence>MAGKRQRGIRRTVSVSTMGPGSNMFESSPLPEYPKEKQKAPVLSSHSPHRMLASNNPVKPSLAHADAVSPAQPAAPLQPLPVSHKFEKPPSTLPSSGWDRSERKCVGLGVVAALADESGASTEVKDGKDKAPPPVVSQNTILPHSAQHPSHNMDMQGRSAIFLHESPCSNDYDDLVSMELPAVNFLEFCYLCKRQLCQGRDIYMYRGDQAFCSEECRYEQIVVDERKEKCSLQAIKMRTSTSPIQSRDQRSRRVTSGAAAAG</sequence>
<keyword evidence="2" id="KW-1185">Reference proteome</keyword>
<dbReference type="Proteomes" id="UP001162992">
    <property type="component" value="Chromosome 11"/>
</dbReference>
<evidence type="ECO:0000313" key="1">
    <source>
        <dbReference type="EMBL" id="KAJ7537917.1"/>
    </source>
</evidence>
<dbReference type="EMBL" id="CM055102">
    <property type="protein sequence ID" value="KAJ7537917.1"/>
    <property type="molecule type" value="Genomic_DNA"/>
</dbReference>
<evidence type="ECO:0000313" key="2">
    <source>
        <dbReference type="Proteomes" id="UP001162992"/>
    </source>
</evidence>
<gene>
    <name evidence="1" type="ORF">O6H91_11G027800</name>
</gene>
<protein>
    <submittedName>
        <fullName evidence="1">Uncharacterized protein</fullName>
    </submittedName>
</protein>
<name>A0ACC2C8F0_DIPCM</name>
<accession>A0ACC2C8F0</accession>